<dbReference type="OrthoDB" id="2237445at2759"/>
<sequence>MSKLAREGKEAEVAIQQIYNSRDKDSIKSRAWLCQFVGSQCIFSTLHATKHQYHVIIPEFSLSFPISYLGSDGINSIKCLFSFRDSVETAALAIKKNLSENKEKITTAKIASRRLAFSPERLNIVPEPTWFTPPRSDRNLSRIPSHMISESGIESDDDGQDNQEECSQKADVYGFIKTKTGWFSTVANAEFTTHPYHV</sequence>
<name>A0A8H7UQL2_9FUNG</name>
<gene>
    <name evidence="1" type="ORF">INT46_008898</name>
</gene>
<keyword evidence="2" id="KW-1185">Reference proteome</keyword>
<evidence type="ECO:0000313" key="1">
    <source>
        <dbReference type="EMBL" id="KAG2190477.1"/>
    </source>
</evidence>
<dbReference type="EMBL" id="JAEPRC010000960">
    <property type="protein sequence ID" value="KAG2190477.1"/>
    <property type="molecule type" value="Genomic_DNA"/>
</dbReference>
<dbReference type="Proteomes" id="UP000650833">
    <property type="component" value="Unassembled WGS sequence"/>
</dbReference>
<protein>
    <submittedName>
        <fullName evidence="1">Uncharacterized protein</fullName>
    </submittedName>
</protein>
<evidence type="ECO:0000313" key="2">
    <source>
        <dbReference type="Proteomes" id="UP000650833"/>
    </source>
</evidence>
<reference evidence="1" key="1">
    <citation type="submission" date="2020-12" db="EMBL/GenBank/DDBJ databases">
        <title>Metabolic potential, ecology and presence of endohyphal bacteria is reflected in genomic diversity of Mucoromycotina.</title>
        <authorList>
            <person name="Muszewska A."/>
            <person name="Okrasinska A."/>
            <person name="Steczkiewicz K."/>
            <person name="Drgas O."/>
            <person name="Orlowska M."/>
            <person name="Perlinska-Lenart U."/>
            <person name="Aleksandrzak-Piekarczyk T."/>
            <person name="Szatraj K."/>
            <person name="Zielenkiewicz U."/>
            <person name="Pilsyk S."/>
            <person name="Malc E."/>
            <person name="Mieczkowski P."/>
            <person name="Kruszewska J.S."/>
            <person name="Biernat P."/>
            <person name="Pawlowska J."/>
        </authorList>
    </citation>
    <scope>NUCLEOTIDE SEQUENCE</scope>
    <source>
        <strain evidence="1">CBS 226.32</strain>
    </source>
</reference>
<proteinExistence type="predicted"/>
<dbReference type="AlphaFoldDB" id="A0A8H7UQL2"/>
<organism evidence="1 2">
    <name type="scientific">Mucor plumbeus</name>
    <dbReference type="NCBI Taxonomy" id="97098"/>
    <lineage>
        <taxon>Eukaryota</taxon>
        <taxon>Fungi</taxon>
        <taxon>Fungi incertae sedis</taxon>
        <taxon>Mucoromycota</taxon>
        <taxon>Mucoromycotina</taxon>
        <taxon>Mucoromycetes</taxon>
        <taxon>Mucorales</taxon>
        <taxon>Mucorineae</taxon>
        <taxon>Mucoraceae</taxon>
        <taxon>Mucor</taxon>
    </lineage>
</organism>
<accession>A0A8H7UQL2</accession>
<comment type="caution">
    <text evidence="1">The sequence shown here is derived from an EMBL/GenBank/DDBJ whole genome shotgun (WGS) entry which is preliminary data.</text>
</comment>